<evidence type="ECO:0000256" key="3">
    <source>
        <dbReference type="ARBA" id="ARBA00022679"/>
    </source>
</evidence>
<evidence type="ECO:0000256" key="2">
    <source>
        <dbReference type="ARBA" id="ARBA00022603"/>
    </source>
</evidence>
<dbReference type="InterPro" id="IPR002052">
    <property type="entry name" value="DNA_methylase_N6_adenine_CS"/>
</dbReference>
<organism evidence="7">
    <name type="scientific">viral metagenome</name>
    <dbReference type="NCBI Taxonomy" id="1070528"/>
    <lineage>
        <taxon>unclassified sequences</taxon>
        <taxon>metagenomes</taxon>
        <taxon>organismal metagenomes</taxon>
    </lineage>
</organism>
<dbReference type="Pfam" id="PF02086">
    <property type="entry name" value="MethyltransfD12"/>
    <property type="match status" value="1"/>
</dbReference>
<reference evidence="7" key="1">
    <citation type="journal article" date="2020" name="Nature">
        <title>Giant virus diversity and host interactions through global metagenomics.</title>
        <authorList>
            <person name="Schulz F."/>
            <person name="Roux S."/>
            <person name="Paez-Espino D."/>
            <person name="Jungbluth S."/>
            <person name="Walsh D.A."/>
            <person name="Denef V.J."/>
            <person name="McMahon K.D."/>
            <person name="Konstantinidis K.T."/>
            <person name="Eloe-Fadrosh E.A."/>
            <person name="Kyrpides N.C."/>
            <person name="Woyke T."/>
        </authorList>
    </citation>
    <scope>NUCLEOTIDE SEQUENCE</scope>
    <source>
        <strain evidence="7">GVMAG-M-3300001348-25</strain>
    </source>
</reference>
<dbReference type="Gene3D" id="3.40.50.150">
    <property type="entry name" value="Vaccinia Virus protein VP39"/>
    <property type="match status" value="2"/>
</dbReference>
<keyword evidence="3" id="KW-0808">Transferase</keyword>
<dbReference type="Gene3D" id="3.30.160.60">
    <property type="entry name" value="Classic Zinc Finger"/>
    <property type="match status" value="1"/>
</dbReference>
<feature type="domain" description="C2H2-type" evidence="6">
    <location>
        <begin position="4"/>
        <end position="36"/>
    </location>
</feature>
<proteinExistence type="predicted"/>
<sequence length="410" mass="48304">MVKYSCEKCGKDFKQKSHYDQHMKKKNPCVHENKLKEMITNVVNESIVQPTNEVITIDISANKQMVNVNNEKDDGCYKREKTEKYLMNYLNHIKKPDGTGFKRVLISPLRYAGGKSKAIGLILEYLPKLKHKRIVSPFFGGGSFELAVSQNLGIEVIGYDIFEMLTNFWSILINNKEKFISELEKFEITSDEFTRNRHILLSYWDKVKPETLEYKTMKQLDLTDEEKSRLDNDKVMQSVYYYYNMSLSYGPMFLGWPSSNEIKPEKFKRRMEFLKKMNIKNVSVRCADFKTAIKNHPDDFLFMDPPYYLGTDSKMFKGMYPNCNFAIHHNDFEHEAMCELLKNHKGGFLITYNNCETIRDWYSDYEQVFPEWQYTYGQGEKRIGKNRIENGTNSHIKESHEIFIISPPQM</sequence>
<dbReference type="GO" id="GO:0043565">
    <property type="term" value="F:sequence-specific DNA binding"/>
    <property type="evidence" value="ECO:0007669"/>
    <property type="project" value="TreeGrafter"/>
</dbReference>
<keyword evidence="4" id="KW-0949">S-adenosyl-L-methionine</keyword>
<comment type="catalytic activity">
    <reaction evidence="5">
        <text>a 2'-deoxyadenosine in DNA + S-adenosyl-L-methionine = an N(6)-methyl-2'-deoxyadenosine in DNA + S-adenosyl-L-homocysteine + H(+)</text>
        <dbReference type="Rhea" id="RHEA:15197"/>
        <dbReference type="Rhea" id="RHEA-COMP:12418"/>
        <dbReference type="Rhea" id="RHEA-COMP:12419"/>
        <dbReference type="ChEBI" id="CHEBI:15378"/>
        <dbReference type="ChEBI" id="CHEBI:57856"/>
        <dbReference type="ChEBI" id="CHEBI:59789"/>
        <dbReference type="ChEBI" id="CHEBI:90615"/>
        <dbReference type="ChEBI" id="CHEBI:90616"/>
        <dbReference type="EC" id="2.1.1.72"/>
    </reaction>
</comment>
<evidence type="ECO:0000256" key="1">
    <source>
        <dbReference type="ARBA" id="ARBA00011900"/>
    </source>
</evidence>
<name>A0A6C0EH18_9ZZZZ</name>
<dbReference type="PROSITE" id="PS50157">
    <property type="entry name" value="ZINC_FINGER_C2H2_2"/>
    <property type="match status" value="1"/>
</dbReference>
<dbReference type="InterPro" id="IPR029063">
    <property type="entry name" value="SAM-dependent_MTases_sf"/>
</dbReference>
<protein>
    <recommendedName>
        <fullName evidence="1">site-specific DNA-methyltransferase (adenine-specific)</fullName>
        <ecNumber evidence="1">2.1.1.72</ecNumber>
    </recommendedName>
</protein>
<dbReference type="GO" id="GO:1904047">
    <property type="term" value="F:S-adenosyl-L-methionine binding"/>
    <property type="evidence" value="ECO:0007669"/>
    <property type="project" value="TreeGrafter"/>
</dbReference>
<dbReference type="InterPro" id="IPR013087">
    <property type="entry name" value="Znf_C2H2_type"/>
</dbReference>
<dbReference type="GO" id="GO:0009307">
    <property type="term" value="P:DNA restriction-modification system"/>
    <property type="evidence" value="ECO:0007669"/>
    <property type="project" value="InterPro"/>
</dbReference>
<evidence type="ECO:0000259" key="6">
    <source>
        <dbReference type="PROSITE" id="PS50157"/>
    </source>
</evidence>
<dbReference type="PROSITE" id="PS51804">
    <property type="entry name" value="ZF_C2HC_LYAR"/>
    <property type="match status" value="1"/>
</dbReference>
<dbReference type="PRINTS" id="PR00505">
    <property type="entry name" value="D12N6MTFRASE"/>
</dbReference>
<evidence type="ECO:0000313" key="7">
    <source>
        <dbReference type="EMBL" id="QHT28476.1"/>
    </source>
</evidence>
<dbReference type="InterPro" id="IPR012327">
    <property type="entry name" value="MeTrfase_D12"/>
</dbReference>
<evidence type="ECO:0000256" key="4">
    <source>
        <dbReference type="ARBA" id="ARBA00022691"/>
    </source>
</evidence>
<dbReference type="GO" id="GO:0032259">
    <property type="term" value="P:methylation"/>
    <property type="evidence" value="ECO:0007669"/>
    <property type="project" value="UniProtKB-KW"/>
</dbReference>
<evidence type="ECO:0000256" key="5">
    <source>
        <dbReference type="ARBA" id="ARBA00047942"/>
    </source>
</evidence>
<dbReference type="PROSITE" id="PS00092">
    <property type="entry name" value="N6_MTASE"/>
    <property type="match status" value="1"/>
</dbReference>
<keyword evidence="2" id="KW-0489">Methyltransferase</keyword>
<dbReference type="GO" id="GO:0009007">
    <property type="term" value="F:site-specific DNA-methyltransferase (adenine-specific) activity"/>
    <property type="evidence" value="ECO:0007669"/>
    <property type="project" value="UniProtKB-EC"/>
</dbReference>
<dbReference type="EMBL" id="MN738859">
    <property type="protein sequence ID" value="QHT28476.1"/>
    <property type="molecule type" value="Genomic_DNA"/>
</dbReference>
<dbReference type="EC" id="2.1.1.72" evidence="1"/>
<dbReference type="AlphaFoldDB" id="A0A6C0EH18"/>
<dbReference type="GO" id="GO:0006298">
    <property type="term" value="P:mismatch repair"/>
    <property type="evidence" value="ECO:0007669"/>
    <property type="project" value="TreeGrafter"/>
</dbReference>
<accession>A0A6C0EH18</accession>
<dbReference type="SUPFAM" id="SSF53335">
    <property type="entry name" value="S-adenosyl-L-methionine-dependent methyltransferases"/>
    <property type="match status" value="1"/>
</dbReference>
<dbReference type="PANTHER" id="PTHR30481">
    <property type="entry name" value="DNA ADENINE METHYLASE"/>
    <property type="match status" value="1"/>
</dbReference>